<dbReference type="GO" id="GO:0031177">
    <property type="term" value="F:phosphopantetheine binding"/>
    <property type="evidence" value="ECO:0007669"/>
    <property type="project" value="InterPro"/>
</dbReference>
<dbReference type="InterPro" id="IPR032821">
    <property type="entry name" value="PKS_assoc"/>
</dbReference>
<dbReference type="Gene3D" id="3.40.366.10">
    <property type="entry name" value="Malonyl-Coenzyme A Acyl Carrier Protein, domain 2"/>
    <property type="match status" value="1"/>
</dbReference>
<dbReference type="Gene3D" id="3.40.47.10">
    <property type="match status" value="1"/>
</dbReference>
<accession>A9AV03</accession>
<dbReference type="InterPro" id="IPR049552">
    <property type="entry name" value="PKS_DH_N"/>
</dbReference>
<dbReference type="PANTHER" id="PTHR43775">
    <property type="entry name" value="FATTY ACID SYNTHASE"/>
    <property type="match status" value="1"/>
</dbReference>
<dbReference type="GO" id="GO:0006633">
    <property type="term" value="P:fatty acid biosynthetic process"/>
    <property type="evidence" value="ECO:0007669"/>
    <property type="project" value="TreeGrafter"/>
</dbReference>
<dbReference type="GO" id="GO:0016491">
    <property type="term" value="F:oxidoreductase activity"/>
    <property type="evidence" value="ECO:0007669"/>
    <property type="project" value="InterPro"/>
</dbReference>
<dbReference type="SMART" id="SM00825">
    <property type="entry name" value="PKS_KS"/>
    <property type="match status" value="1"/>
</dbReference>
<evidence type="ECO:0000259" key="10">
    <source>
        <dbReference type="PROSITE" id="PS52004"/>
    </source>
</evidence>
<dbReference type="Pfam" id="PF02801">
    <property type="entry name" value="Ketoacyl-synt_C"/>
    <property type="match status" value="1"/>
</dbReference>
<keyword evidence="5" id="KW-0511">Multifunctional enzyme</keyword>
<dbReference type="GO" id="GO:0005886">
    <property type="term" value="C:plasma membrane"/>
    <property type="evidence" value="ECO:0007669"/>
    <property type="project" value="TreeGrafter"/>
</dbReference>
<evidence type="ECO:0000313" key="12">
    <source>
        <dbReference type="EMBL" id="ABX06591.1"/>
    </source>
</evidence>
<dbReference type="BioCyc" id="HAUR316274:GHYA-4001-MONOMER"/>
<dbReference type="Pfam" id="PF00107">
    <property type="entry name" value="ADH_zinc_N"/>
    <property type="match status" value="1"/>
</dbReference>
<keyword evidence="13" id="KW-1185">Reference proteome</keyword>
<dbReference type="Pfam" id="PF08240">
    <property type="entry name" value="ADH_N"/>
    <property type="match status" value="1"/>
</dbReference>
<evidence type="ECO:0000256" key="1">
    <source>
        <dbReference type="ARBA" id="ARBA00022450"/>
    </source>
</evidence>
<dbReference type="GO" id="GO:0005737">
    <property type="term" value="C:cytoplasm"/>
    <property type="evidence" value="ECO:0007669"/>
    <property type="project" value="TreeGrafter"/>
</dbReference>
<keyword evidence="1" id="KW-0596">Phosphopantetheine</keyword>
<feature type="region of interest" description="C-terminal hotdog fold" evidence="7">
    <location>
        <begin position="1083"/>
        <end position="1233"/>
    </location>
</feature>
<dbReference type="SUPFAM" id="SSF47336">
    <property type="entry name" value="ACP-like"/>
    <property type="match status" value="1"/>
</dbReference>
<keyword evidence="3" id="KW-0808">Transferase</keyword>
<dbReference type="SMART" id="SM00822">
    <property type="entry name" value="PKS_KR"/>
    <property type="match status" value="1"/>
</dbReference>
<dbReference type="CDD" id="cd08955">
    <property type="entry name" value="KR_2_FAS_SDR_x"/>
    <property type="match status" value="1"/>
</dbReference>
<dbReference type="SMART" id="SM00829">
    <property type="entry name" value="PKS_ER"/>
    <property type="match status" value="1"/>
</dbReference>
<dbReference type="eggNOG" id="COG3321">
    <property type="taxonomic scope" value="Bacteria"/>
</dbReference>
<dbReference type="Pfam" id="PF00698">
    <property type="entry name" value="Acyl_transf_1"/>
    <property type="match status" value="1"/>
</dbReference>
<dbReference type="SUPFAM" id="SSF55048">
    <property type="entry name" value="Probable ACP-binding domain of malonyl-CoA ACP transacylase"/>
    <property type="match status" value="1"/>
</dbReference>
<dbReference type="Pfam" id="PF00550">
    <property type="entry name" value="PP-binding"/>
    <property type="match status" value="1"/>
</dbReference>
<dbReference type="SUPFAM" id="SSF53901">
    <property type="entry name" value="Thiolase-like"/>
    <property type="match status" value="1"/>
</dbReference>
<dbReference type="PROSITE" id="PS50075">
    <property type="entry name" value="CARRIER"/>
    <property type="match status" value="1"/>
</dbReference>
<dbReference type="HOGENOM" id="CLU_000022_31_5_0"/>
<keyword evidence="4" id="KW-0521">NADP</keyword>
<evidence type="ECO:0000256" key="5">
    <source>
        <dbReference type="ARBA" id="ARBA00023268"/>
    </source>
</evidence>
<dbReference type="InterPro" id="IPR020807">
    <property type="entry name" value="PKS_DH"/>
</dbReference>
<sequence>MVDDQQPLDSLSIEKRSLLALRQMQARIDALEEAKNEPIAIIGMGCRFPSGANDPEAFWELLVSGTDAISEIPASRWDADALYDPNPETPNKAASRWGGFLDQVDGFDAAFFGISPREALKMDPQQRLLLEVAWEALERANQPVGKLAGSRSGIFVGISNNDYFHMQLDGAPISDAYLETGNRNSFAAGRLAYLLDFRGPALSIDTVCSSSLVAVHMACQSLRTGDCTLALAGAVNLVLSPLVTMMASRWGMMAADGRCKTFDSRANGFVRSEGCGIVALKRLSDAQAAGDPILAVIRGSAVNQDGHSAGMTAPNGQAQKALIRQALQNAGISPDAISYVEAHGSGTALGDPIEVEALASVIGRPRPDGRPCILGAVKTNIGHLETAAGMAGLIKTILALRNERIPANLHFEALNPRISLAGTRLVLATEGAQWPAGDQPRYAGVSAFGLSGTNAHLILEEAPRPAQAPQKPADGEDALYLLPLSGRSQRALSQLAERYRRLLTAQAGPALPGIAYTAATRRDHHSHRLAVFGRDKREIADQLSAFLANQSCAQVAVGEIEPDVHDRLVFVFPGQGSQWIGMGRELWEREPAFRAAIAACDSAFRDYADWSLIDVLTNPDARIEEIDVLQPTLCAIQISIAALWESWGVKPKAVVGHSMGEVAAAYVAGILSLSDAARIICRRSWLLRRIRGKGAMLMAEITLDQAREAIEPHGGAVSIAVNNSSRSIVLAGETAALEYIRADLDSQQVFCRWVKVDVASHSPQVDSLLDDLAAELVPLAPGAAHTPFYSTVSETVCAGPELGAAYWVRNLREPVMFGPTIQRLVDANHSVFLEISPHPILLPSITQGLQERGGAGKALASLQRDTSERQALFETLAKLHVLGFPLAWDARLPGPRSEVALPTYPWQRERFWIDMPLSATPGGGRAGWSQSSAKSHVLLGTRVQVATTPDTWVWENVLDLKQMPYLAEHQVQDIVVLSASAYIEIAFAAARAVFDAGNHMIGDMRLLHMLVLSEDEPVSTQVVLTVDGPTAGTVRIFSHSRADEEGDGEWTLHAAALIKRAVEEQEAGPEVALALHAIKARLPETISGEAHYRAMAAHGLVYGPRFRGLRQIWRSPREALAQVEIADEVLGSTAAYGFHPGLLDSCLQTLSAILYQGAETADAMPHLPVGIHHIRQFQPLPKGPIWVHTQIGNGDDAGLNSPYGYIELLDLQGQPILRLDNLRLQRIEPTGTAMPLDKISQWFYGVEWKSQPQPQPQPLTETGTWIIFADQQGLGAELYDRLIAQGQSPILVVDAAAPVVRPNTHRIDPSDPQSYIDLFRRADKPGNPPCRGVIHLWSLDMEPGGDPLTAPAERGWASSLLLIQALLQTGLRPRLWLVTRNGQALGSYDNPISVAQTPLWGLGLTIAHEHPELRCSRIDLALEVLPAEANMLLTELTAAAFEEQVALRSHGRYVARLVPWAASAEHSEPESLAGEQPFELEMAKAGVFDLIKFRALERVAPGPSEVEIEVEAAGLNFHDVLLALDVIRDLEDEDIPRLGSEHAGRIVAVGSDVTDLYVGQEVIALANGQLGTHIITRQELVVPKPAWLSFAEAATIPVVFLTAYYGLYHLARLAPGERVLIHSAAGGVGLAAIQLAQLRGAEIFATAGSLEKRSHLRALGIQHVFDSRSLAFVESIRAITHGEGVDVILNSLAGDFIPASLGLLRDHGRFIELGKRDYYQNRQFGLKPFLKNLSFTLLDLHGIVEQRPGQIKGLLAEVLGLLEAKKIHTRLHQVVPPRRIADALHAMAQGKHIGKFAVSFAERAHTPIVFKSATSLPISPNATYVVTGGLGGVGLTVVEWLVDQGARHVALIGRSAPSAAAARTIRGLEECGAQIAVHRADVAVRANLVDVFAEIRTSMPEVRGVIHAAAVLEDAVLDCLDRQRFETVLAPKVAGGWHLHEISLSLPLDFFVLFSSAASLIGSPAQGNYAAANAFLDGLAHYRRALGLPALSINWGAWAEVGLAAAQSNRGERLAQQGIESFSPGDALDAFGTLLRYRATQIGVIDFNLQRWQHANPGAVDLALFAELRDNGSYADTWRADANTVRADLFAAEPAFRKGLLEAHLRDQIAKVLHLAPEKIGNRTPLGSLGFDSLLALEFRNRLEASLSVALSGTLIWGFPTINVLVPHLAEKMGLPLQGPHPEAAPVQGAPSDSPAQAEQVEADLMIDFTMLDVLDQLSDDDVRRMLSGT</sequence>
<dbReference type="InterPro" id="IPR013149">
    <property type="entry name" value="ADH-like_C"/>
</dbReference>
<dbReference type="PROSITE" id="PS52004">
    <property type="entry name" value="KS3_2"/>
    <property type="match status" value="1"/>
</dbReference>
<dbReference type="InterPro" id="IPR014030">
    <property type="entry name" value="Ketoacyl_synth_N"/>
</dbReference>
<dbReference type="InterPro" id="IPR049900">
    <property type="entry name" value="PKS_mFAS_DH"/>
</dbReference>
<dbReference type="KEGG" id="hau:Haur_3959"/>
<dbReference type="InParanoid" id="A9AV03"/>
<dbReference type="InterPro" id="IPR016036">
    <property type="entry name" value="Malonyl_transacylase_ACP-bd"/>
</dbReference>
<dbReference type="InterPro" id="IPR016039">
    <property type="entry name" value="Thiolase-like"/>
</dbReference>
<dbReference type="InterPro" id="IPR057326">
    <property type="entry name" value="KR_dom"/>
</dbReference>
<dbReference type="FunFam" id="3.40.47.10:FF:000019">
    <property type="entry name" value="Polyketide synthase type I"/>
    <property type="match status" value="1"/>
</dbReference>
<evidence type="ECO:0000256" key="4">
    <source>
        <dbReference type="ARBA" id="ARBA00022857"/>
    </source>
</evidence>
<keyword evidence="6" id="KW-0012">Acyltransferase</keyword>
<dbReference type="FunFam" id="3.40.50.720:FF:000209">
    <property type="entry name" value="Polyketide synthase Pks12"/>
    <property type="match status" value="1"/>
</dbReference>
<evidence type="ECO:0000259" key="11">
    <source>
        <dbReference type="PROSITE" id="PS52019"/>
    </source>
</evidence>
<feature type="active site" description="Proton acceptor; for dehydratase activity" evidence="7">
    <location>
        <position position="969"/>
    </location>
</feature>
<dbReference type="InterPro" id="IPR014031">
    <property type="entry name" value="Ketoacyl_synth_C"/>
</dbReference>
<dbReference type="InterPro" id="IPR013968">
    <property type="entry name" value="PKS_KR"/>
</dbReference>
<evidence type="ECO:0000256" key="3">
    <source>
        <dbReference type="ARBA" id="ARBA00022679"/>
    </source>
</evidence>
<dbReference type="InterPro" id="IPR020843">
    <property type="entry name" value="ER"/>
</dbReference>
<feature type="region of interest" description="Disordered" evidence="8">
    <location>
        <begin position="2177"/>
        <end position="2197"/>
    </location>
</feature>
<dbReference type="STRING" id="316274.Haur_3959"/>
<protein>
    <submittedName>
        <fullName evidence="12">Beta-ketoacyl synthase</fullName>
    </submittedName>
</protein>
<feature type="active site" description="Proton donor; for dehydratase activity" evidence="7">
    <location>
        <position position="1144"/>
    </location>
</feature>
<dbReference type="PANTHER" id="PTHR43775:SF37">
    <property type="entry name" value="SI:DKEY-61P9.11"/>
    <property type="match status" value="1"/>
</dbReference>
<dbReference type="SMART" id="SM00826">
    <property type="entry name" value="PKS_DH"/>
    <property type="match status" value="1"/>
</dbReference>
<dbReference type="InterPro" id="IPR014043">
    <property type="entry name" value="Acyl_transferase_dom"/>
</dbReference>
<evidence type="ECO:0000256" key="7">
    <source>
        <dbReference type="PROSITE-ProRule" id="PRU01363"/>
    </source>
</evidence>
<dbReference type="Pfam" id="PF00109">
    <property type="entry name" value="ketoacyl-synt"/>
    <property type="match status" value="1"/>
</dbReference>
<dbReference type="Gene3D" id="1.10.1200.10">
    <property type="entry name" value="ACP-like"/>
    <property type="match status" value="1"/>
</dbReference>
<evidence type="ECO:0000256" key="8">
    <source>
        <dbReference type="SAM" id="MobiDB-lite"/>
    </source>
</evidence>
<dbReference type="Pfam" id="PF21089">
    <property type="entry name" value="PKS_DH_N"/>
    <property type="match status" value="1"/>
</dbReference>
<dbReference type="SMART" id="SM00827">
    <property type="entry name" value="PKS_AT"/>
    <property type="match status" value="1"/>
</dbReference>
<feature type="region of interest" description="N-terminal hotdog fold" evidence="7">
    <location>
        <begin position="936"/>
        <end position="1065"/>
    </location>
</feature>
<dbReference type="InterPro" id="IPR020841">
    <property type="entry name" value="PKS_Beta-ketoAc_synthase_dom"/>
</dbReference>
<dbReference type="Gene3D" id="3.90.180.10">
    <property type="entry name" value="Medium-chain alcohol dehydrogenases, catalytic domain"/>
    <property type="match status" value="1"/>
</dbReference>
<dbReference type="CDD" id="cd00833">
    <property type="entry name" value="PKS"/>
    <property type="match status" value="1"/>
</dbReference>
<dbReference type="PROSITE" id="PS52019">
    <property type="entry name" value="PKS_MFAS_DH"/>
    <property type="match status" value="1"/>
</dbReference>
<organism evidence="12 13">
    <name type="scientific">Herpetosiphon aurantiacus (strain ATCC 23779 / DSM 785 / 114-95)</name>
    <dbReference type="NCBI Taxonomy" id="316274"/>
    <lineage>
        <taxon>Bacteria</taxon>
        <taxon>Bacillati</taxon>
        <taxon>Chloroflexota</taxon>
        <taxon>Chloroflexia</taxon>
        <taxon>Herpetosiphonales</taxon>
        <taxon>Herpetosiphonaceae</taxon>
        <taxon>Herpetosiphon</taxon>
    </lineage>
</organism>
<dbReference type="InterPro" id="IPR016035">
    <property type="entry name" value="Acyl_Trfase/lysoPLipase"/>
</dbReference>
<dbReference type="GO" id="GO:0004312">
    <property type="term" value="F:fatty acid synthase activity"/>
    <property type="evidence" value="ECO:0007669"/>
    <property type="project" value="TreeGrafter"/>
</dbReference>
<name>A9AV03_HERA2</name>
<dbReference type="CDD" id="cd05195">
    <property type="entry name" value="enoyl_red"/>
    <property type="match status" value="1"/>
</dbReference>
<feature type="domain" description="Ketosynthase family 3 (KS3)" evidence="10">
    <location>
        <begin position="36"/>
        <end position="461"/>
    </location>
</feature>
<dbReference type="SMART" id="SM00823">
    <property type="entry name" value="PKS_PP"/>
    <property type="match status" value="1"/>
</dbReference>
<dbReference type="InterPro" id="IPR049551">
    <property type="entry name" value="PKS_DH_C"/>
</dbReference>
<feature type="domain" description="PKS/mFAS DH" evidence="11">
    <location>
        <begin position="936"/>
        <end position="1233"/>
    </location>
</feature>
<dbReference type="InterPro" id="IPR050091">
    <property type="entry name" value="PKS_NRPS_Biosynth_Enz"/>
</dbReference>
<dbReference type="Pfam" id="PF14765">
    <property type="entry name" value="PS-DH"/>
    <property type="match status" value="1"/>
</dbReference>
<dbReference type="GO" id="GO:0071770">
    <property type="term" value="P:DIM/DIP cell wall layer assembly"/>
    <property type="evidence" value="ECO:0007669"/>
    <property type="project" value="TreeGrafter"/>
</dbReference>
<dbReference type="Proteomes" id="UP000000787">
    <property type="component" value="Chromosome"/>
</dbReference>
<dbReference type="InterPro" id="IPR009081">
    <property type="entry name" value="PP-bd_ACP"/>
</dbReference>
<dbReference type="InterPro" id="IPR011032">
    <property type="entry name" value="GroES-like_sf"/>
</dbReference>
<keyword evidence="2" id="KW-0597">Phosphoprotein</keyword>
<dbReference type="InterPro" id="IPR013154">
    <property type="entry name" value="ADH-like_N"/>
</dbReference>
<feature type="domain" description="Carrier" evidence="9">
    <location>
        <begin position="2099"/>
        <end position="2173"/>
    </location>
</feature>
<dbReference type="SMART" id="SM01294">
    <property type="entry name" value="PKS_PP_betabranch"/>
    <property type="match status" value="1"/>
</dbReference>
<dbReference type="InterPro" id="IPR036736">
    <property type="entry name" value="ACP-like_sf"/>
</dbReference>
<gene>
    <name evidence="12" type="ordered locus">Haur_3959</name>
</gene>
<dbReference type="SUPFAM" id="SSF52151">
    <property type="entry name" value="FabD/lysophospholipase-like"/>
    <property type="match status" value="1"/>
</dbReference>
<dbReference type="Pfam" id="PF16197">
    <property type="entry name" value="KAsynt_C_assoc"/>
    <property type="match status" value="1"/>
</dbReference>
<dbReference type="SUPFAM" id="SSF50129">
    <property type="entry name" value="GroES-like"/>
    <property type="match status" value="1"/>
</dbReference>
<dbReference type="EMBL" id="CP000875">
    <property type="protein sequence ID" value="ABX06591.1"/>
    <property type="molecule type" value="Genomic_DNA"/>
</dbReference>
<evidence type="ECO:0000256" key="6">
    <source>
        <dbReference type="ARBA" id="ARBA00023315"/>
    </source>
</evidence>
<dbReference type="InterPro" id="IPR020806">
    <property type="entry name" value="PKS_PP-bd"/>
</dbReference>
<evidence type="ECO:0000313" key="13">
    <source>
        <dbReference type="Proteomes" id="UP000000787"/>
    </source>
</evidence>
<proteinExistence type="predicted"/>
<dbReference type="SUPFAM" id="SSF51735">
    <property type="entry name" value="NAD(P)-binding Rossmann-fold domains"/>
    <property type="match status" value="3"/>
</dbReference>
<dbReference type="Gene3D" id="3.30.70.3290">
    <property type="match status" value="1"/>
</dbReference>
<dbReference type="InterPro" id="IPR001227">
    <property type="entry name" value="Ac_transferase_dom_sf"/>
</dbReference>
<dbReference type="Gene3D" id="3.40.50.720">
    <property type="entry name" value="NAD(P)-binding Rossmann-like Domain"/>
    <property type="match status" value="3"/>
</dbReference>
<dbReference type="Pfam" id="PF08659">
    <property type="entry name" value="KR"/>
    <property type="match status" value="1"/>
</dbReference>
<dbReference type="InterPro" id="IPR036291">
    <property type="entry name" value="NAD(P)-bd_dom_sf"/>
</dbReference>
<dbReference type="FunFam" id="3.40.366.10:FF:000002">
    <property type="entry name" value="Probable polyketide synthase 2"/>
    <property type="match status" value="1"/>
</dbReference>
<reference evidence="12 13" key="1">
    <citation type="journal article" date="2011" name="Stand. Genomic Sci.">
        <title>Complete genome sequence of the filamentous gliding predatory bacterium Herpetosiphon aurantiacus type strain (114-95(T)).</title>
        <authorList>
            <person name="Kiss H."/>
            <person name="Nett M."/>
            <person name="Domin N."/>
            <person name="Martin K."/>
            <person name="Maresca J.A."/>
            <person name="Copeland A."/>
            <person name="Lapidus A."/>
            <person name="Lucas S."/>
            <person name="Berry K.W."/>
            <person name="Glavina Del Rio T."/>
            <person name="Dalin E."/>
            <person name="Tice H."/>
            <person name="Pitluck S."/>
            <person name="Richardson P."/>
            <person name="Bruce D."/>
            <person name="Goodwin L."/>
            <person name="Han C."/>
            <person name="Detter J.C."/>
            <person name="Schmutz J."/>
            <person name="Brettin T."/>
            <person name="Land M."/>
            <person name="Hauser L."/>
            <person name="Kyrpides N.C."/>
            <person name="Ivanova N."/>
            <person name="Goker M."/>
            <person name="Woyke T."/>
            <person name="Klenk H.P."/>
            <person name="Bryant D.A."/>
        </authorList>
    </citation>
    <scope>NUCLEOTIDE SEQUENCE [LARGE SCALE GENOMIC DNA]</scope>
    <source>
        <strain evidence="13">ATCC 23779 / DSM 785 / 114-95</strain>
    </source>
</reference>
<dbReference type="Gene3D" id="3.10.129.110">
    <property type="entry name" value="Polyketide synthase dehydratase"/>
    <property type="match status" value="1"/>
</dbReference>
<dbReference type="eggNOG" id="COG0604">
    <property type="taxonomic scope" value="Bacteria"/>
</dbReference>
<evidence type="ECO:0000259" key="9">
    <source>
        <dbReference type="PROSITE" id="PS50075"/>
    </source>
</evidence>
<evidence type="ECO:0000256" key="2">
    <source>
        <dbReference type="ARBA" id="ARBA00022553"/>
    </source>
</evidence>
<dbReference type="InterPro" id="IPR042104">
    <property type="entry name" value="PKS_dehydratase_sf"/>
</dbReference>